<dbReference type="Gene3D" id="2.40.370.10">
    <property type="entry name" value="AttH-like domain"/>
    <property type="match status" value="2"/>
</dbReference>
<dbReference type="Pfam" id="PF07143">
    <property type="entry name" value="CrtC"/>
    <property type="match status" value="1"/>
</dbReference>
<evidence type="ECO:0000313" key="4">
    <source>
        <dbReference type="Proteomes" id="UP000612362"/>
    </source>
</evidence>
<keyword evidence="1" id="KW-0732">Signal</keyword>
<reference evidence="3" key="1">
    <citation type="submission" date="2020-10" db="EMBL/GenBank/DDBJ databases">
        <title>Taxonomic study of unclassified bacteria belonging to the class Ktedonobacteria.</title>
        <authorList>
            <person name="Yabe S."/>
            <person name="Wang C.M."/>
            <person name="Zheng Y."/>
            <person name="Sakai Y."/>
            <person name="Cavaletti L."/>
            <person name="Monciardini P."/>
            <person name="Donadio S."/>
        </authorList>
    </citation>
    <scope>NUCLEOTIDE SEQUENCE</scope>
    <source>
        <strain evidence="3">SOSP1-1</strain>
    </source>
</reference>
<evidence type="ECO:0000313" key="3">
    <source>
        <dbReference type="EMBL" id="GHO42973.1"/>
    </source>
</evidence>
<dbReference type="PROSITE" id="PS51257">
    <property type="entry name" value="PROKAR_LIPOPROTEIN"/>
    <property type="match status" value="1"/>
</dbReference>
<protein>
    <submittedName>
        <fullName evidence="3">Carotenoid 1,2-hydratase</fullName>
    </submittedName>
</protein>
<dbReference type="SUPFAM" id="SSF159245">
    <property type="entry name" value="AttH-like"/>
    <property type="match status" value="1"/>
</dbReference>
<dbReference type="Proteomes" id="UP000612362">
    <property type="component" value="Unassembled WGS sequence"/>
</dbReference>
<dbReference type="AlphaFoldDB" id="A0A8J3MQU1"/>
<gene>
    <name evidence="3" type="ORF">KSX_11360</name>
</gene>
<name>A0A8J3MQU1_9CHLR</name>
<proteinExistence type="predicted"/>
<dbReference type="InterPro" id="IPR010791">
    <property type="entry name" value="AttH_dom"/>
</dbReference>
<sequence length="361" mass="40576">MMRMMSLWRRASLALLLGYCVLLSSCAFPGMVETDAQLPLVKTANQQPSLPPASLPKDEGAHNYLTEWWYYTGHLDGEQGKHYGFELVIFQSLRSDLPPLYTAHFAISDLSRQRFAYDQRSIMIPVEKSKTQGIHASVGDWTIQGFNGHDHLQAAMKEYAIKLDLSSMKPPALHNGNGLITYGLGGFSYYYSRTRMSVRGTLTDHGQPLQVSGQAWMDHQWGNFLTLGSSGWDWYSLQLSNGADIMIYFIRDDKGNVISTYAGYIGNQGQDRVIPAQAVKNTVLEHWTSPTTGITYPSGWRVMIQDLGLDLTIRPLLKDQELVTTRTTGKTYWEGAVEIEGRQDKQNLTGQGYIELTGYLK</sequence>
<keyword evidence="4" id="KW-1185">Reference proteome</keyword>
<dbReference type="PANTHER" id="PTHR38591:SF1">
    <property type="entry name" value="BLL1000 PROTEIN"/>
    <property type="match status" value="1"/>
</dbReference>
<comment type="caution">
    <text evidence="3">The sequence shown here is derived from an EMBL/GenBank/DDBJ whole genome shotgun (WGS) entry which is preliminary data.</text>
</comment>
<accession>A0A8J3MQU1</accession>
<dbReference type="PANTHER" id="PTHR38591">
    <property type="entry name" value="HYDROLASE"/>
    <property type="match status" value="1"/>
</dbReference>
<feature type="chain" id="PRO_5035297268" evidence="1">
    <location>
        <begin position="28"/>
        <end position="361"/>
    </location>
</feature>
<evidence type="ECO:0000259" key="2">
    <source>
        <dbReference type="Pfam" id="PF07143"/>
    </source>
</evidence>
<feature type="signal peptide" evidence="1">
    <location>
        <begin position="1"/>
        <end position="27"/>
    </location>
</feature>
<dbReference type="Pfam" id="PF17186">
    <property type="entry name" value="Lipocalin_9"/>
    <property type="match status" value="1"/>
</dbReference>
<organism evidence="3 4">
    <name type="scientific">Ktedonospora formicarum</name>
    <dbReference type="NCBI Taxonomy" id="2778364"/>
    <lineage>
        <taxon>Bacteria</taxon>
        <taxon>Bacillati</taxon>
        <taxon>Chloroflexota</taxon>
        <taxon>Ktedonobacteria</taxon>
        <taxon>Ktedonobacterales</taxon>
        <taxon>Ktedonobacteraceae</taxon>
        <taxon>Ktedonospora</taxon>
    </lineage>
</organism>
<feature type="domain" description="AttH" evidence="2">
    <location>
        <begin position="66"/>
        <end position="223"/>
    </location>
</feature>
<evidence type="ECO:0000256" key="1">
    <source>
        <dbReference type="SAM" id="SignalP"/>
    </source>
</evidence>
<dbReference type="EMBL" id="BNJF01000001">
    <property type="protein sequence ID" value="GHO42973.1"/>
    <property type="molecule type" value="Genomic_DNA"/>
</dbReference>
<dbReference type="InterPro" id="IPR023374">
    <property type="entry name" value="AttH-like_dom_sf"/>
</dbReference>